<dbReference type="Proteomes" id="UP000002061">
    <property type="component" value="Chromosome"/>
</dbReference>
<evidence type="ECO:0000259" key="1">
    <source>
        <dbReference type="SMART" id="SM00989"/>
    </source>
</evidence>
<dbReference type="HOGENOM" id="CLU_1178130_0_0_2"/>
<evidence type="ECO:0000313" key="3">
    <source>
        <dbReference type="Proteomes" id="UP000002061"/>
    </source>
</evidence>
<dbReference type="eggNOG" id="arCOG09634">
    <property type="taxonomic scope" value="Archaea"/>
</dbReference>
<evidence type="ECO:0000313" key="2">
    <source>
        <dbReference type="EMBL" id="ADG13839.1"/>
    </source>
</evidence>
<dbReference type="Pfam" id="PF02830">
    <property type="entry name" value="V4R"/>
    <property type="match status" value="1"/>
</dbReference>
<protein>
    <submittedName>
        <fullName evidence="2">4-vinyl reductase 4VR</fullName>
    </submittedName>
</protein>
<accession>D5VTD6</accession>
<dbReference type="SUPFAM" id="SSF111126">
    <property type="entry name" value="Ligand-binding domain in the NO signalling and Golgi transport"/>
    <property type="match status" value="1"/>
</dbReference>
<dbReference type="Gene3D" id="3.30.1380.20">
    <property type="entry name" value="Trafficking protein particle complex subunit 3"/>
    <property type="match status" value="1"/>
</dbReference>
<dbReference type="eggNOG" id="arCOG01688">
    <property type="taxonomic scope" value="Archaea"/>
</dbReference>
<proteinExistence type="predicted"/>
<sequence length="258" mass="30134">MDIKNINKTRTKYKIYTRTLFCAYKILGMVMATPMKIIESLKVIDSRAKFMGIKLTMIRNLLEKYRDDKDLLKEVLKALRGSHLYDLVLEACPYLKDLENEILEEELTGHIESKIKKEEPVEGCILEGEVPIFVYMKEYLRKYYFKDNTPKIFYDIGKDYALFLEVKTFEEMENKIKKYFGNMRVESSEPLIIVIENNKECENCKATEPICYFTSGFIAGCLESIADKLYIVNVEEIKCKAKGDEYCSFKAKRVARLA</sequence>
<name>D5VTD6_METIM</name>
<dbReference type="EMBL" id="CP002009">
    <property type="protein sequence ID" value="ADG13839.1"/>
    <property type="molecule type" value="Genomic_DNA"/>
</dbReference>
<dbReference type="AlphaFoldDB" id="D5VTD6"/>
<dbReference type="PANTHER" id="PTHR35090">
    <property type="entry name" value="DNA-DIRECTED RNA POLYMERASE SUBUNIT I"/>
    <property type="match status" value="1"/>
</dbReference>
<dbReference type="PANTHER" id="PTHR35090:SF2">
    <property type="entry name" value="ARSR FAMILY TRANSCRIPTIONAL REGULATOR"/>
    <property type="match status" value="1"/>
</dbReference>
<feature type="domain" description="4-vinyl reductase 4VR" evidence="1">
    <location>
        <begin position="190"/>
        <end position="253"/>
    </location>
</feature>
<dbReference type="InterPro" id="IPR024096">
    <property type="entry name" value="NO_sig/Golgi_transp_ligand-bd"/>
</dbReference>
<reference evidence="2" key="1">
    <citation type="submission" date="2010-04" db="EMBL/GenBank/DDBJ databases">
        <title>Complete sequence of Methanocaldococcus infernus ME.</title>
        <authorList>
            <consortium name="US DOE Joint Genome Institute"/>
            <person name="Lucas S."/>
            <person name="Copeland A."/>
            <person name="Lapidus A."/>
            <person name="Cheng J.-F."/>
            <person name="Bruce D."/>
            <person name="Goodwin L."/>
            <person name="Pitluck S."/>
            <person name="Munk A.C."/>
            <person name="Detter J.C."/>
            <person name="Han C."/>
            <person name="Tapia R."/>
            <person name="Land M."/>
            <person name="Hauser L."/>
            <person name="Kyrpides N."/>
            <person name="Mikhailova N."/>
            <person name="Sieprawska-Lupa M."/>
            <person name="Whitman W.B."/>
            <person name="Woyke T."/>
        </authorList>
    </citation>
    <scope>NUCLEOTIDE SEQUENCE [LARGE SCALE GENOMIC DNA]</scope>
    <source>
        <strain evidence="2">ME</strain>
    </source>
</reference>
<keyword evidence="3" id="KW-1185">Reference proteome</keyword>
<gene>
    <name evidence="2" type="ordered locus">Metin_1186</name>
</gene>
<dbReference type="InterPro" id="IPR004096">
    <property type="entry name" value="V4R"/>
</dbReference>
<organism evidence="2 3">
    <name type="scientific">Methanocaldococcus infernus (strain DSM 11812 / JCM 15783 / ME)</name>
    <dbReference type="NCBI Taxonomy" id="573063"/>
    <lineage>
        <taxon>Archaea</taxon>
        <taxon>Methanobacteriati</taxon>
        <taxon>Methanobacteriota</taxon>
        <taxon>Methanomada group</taxon>
        <taxon>Methanococci</taxon>
        <taxon>Methanococcales</taxon>
        <taxon>Methanocaldococcaceae</taxon>
        <taxon>Methanocaldococcus</taxon>
    </lineage>
</organism>
<dbReference type="STRING" id="573063.Metin_1186"/>
<dbReference type="KEGG" id="mif:Metin_1186"/>
<dbReference type="SMART" id="SM00989">
    <property type="entry name" value="V4R"/>
    <property type="match status" value="1"/>
</dbReference>